<proteinExistence type="inferred from homology"/>
<keyword evidence="5 9" id="KW-0418">Kinase</keyword>
<dbReference type="FunFam" id="3.30.70.141:FF:000002">
    <property type="entry name" value="Nucleoside diphosphate kinase"/>
    <property type="match status" value="1"/>
</dbReference>
<dbReference type="SMART" id="SM00562">
    <property type="entry name" value="NDK"/>
    <property type="match status" value="1"/>
</dbReference>
<dbReference type="GO" id="GO:0004550">
    <property type="term" value="F:nucleoside diphosphate kinase activity"/>
    <property type="evidence" value="ECO:0007669"/>
    <property type="project" value="UniProtKB-EC"/>
</dbReference>
<dbReference type="GO" id="GO:0005524">
    <property type="term" value="F:ATP binding"/>
    <property type="evidence" value="ECO:0007669"/>
    <property type="project" value="UniProtKB-KW"/>
</dbReference>
<dbReference type="GO" id="GO:0006228">
    <property type="term" value="P:UTP biosynthetic process"/>
    <property type="evidence" value="ECO:0007669"/>
    <property type="project" value="InterPro"/>
</dbReference>
<evidence type="ECO:0000256" key="9">
    <source>
        <dbReference type="RuleBase" id="RU004013"/>
    </source>
</evidence>
<keyword evidence="10" id="KW-0812">Transmembrane</keyword>
<dbReference type="Gene3D" id="3.30.70.141">
    <property type="entry name" value="Nucleoside diphosphate kinase-like domain"/>
    <property type="match status" value="1"/>
</dbReference>
<dbReference type="InterPro" id="IPR023005">
    <property type="entry name" value="Nucleoside_diP_kinase_AS"/>
</dbReference>
<evidence type="ECO:0000259" key="11">
    <source>
        <dbReference type="SMART" id="SM00562"/>
    </source>
</evidence>
<evidence type="ECO:0000256" key="10">
    <source>
        <dbReference type="SAM" id="Phobius"/>
    </source>
</evidence>
<evidence type="ECO:0000313" key="13">
    <source>
        <dbReference type="Proteomes" id="UP001186944"/>
    </source>
</evidence>
<keyword evidence="13" id="KW-1185">Reference proteome</keyword>
<keyword evidence="10" id="KW-1133">Transmembrane helix</keyword>
<evidence type="ECO:0000256" key="1">
    <source>
        <dbReference type="ARBA" id="ARBA00001946"/>
    </source>
</evidence>
<dbReference type="PANTHER" id="PTHR11349">
    <property type="entry name" value="NUCLEOSIDE DIPHOSPHATE KINASE"/>
    <property type="match status" value="1"/>
</dbReference>
<sequence length="143" mass="16098">MVKPDGVQRGLTGEIIQRFEKRGYKMVGCKMVWPSKELLEKHYADLSGQPFFAGLIAFMATGPVVAMVWEGKEIIKMGRMMLGATNPQESAPGTLRGDYSIDVTRNIIHGSDGVDIAKKEIGLWFKPEEMFDYKSCLKEMVYE</sequence>
<dbReference type="PROSITE" id="PS00469">
    <property type="entry name" value="NDPK"/>
    <property type="match status" value="1"/>
</dbReference>
<evidence type="ECO:0000256" key="5">
    <source>
        <dbReference type="ARBA" id="ARBA00022777"/>
    </source>
</evidence>
<dbReference type="EC" id="2.7.4.6" evidence="9"/>
<keyword evidence="3 9" id="KW-0808">Transferase</keyword>
<dbReference type="PRINTS" id="PR01243">
    <property type="entry name" value="NUCDPKINASE"/>
</dbReference>
<evidence type="ECO:0000256" key="4">
    <source>
        <dbReference type="ARBA" id="ARBA00022741"/>
    </source>
</evidence>
<comment type="cofactor">
    <cofactor evidence="1">
        <name>Mg(2+)</name>
        <dbReference type="ChEBI" id="CHEBI:18420"/>
    </cofactor>
</comment>
<protein>
    <recommendedName>
        <fullName evidence="9">Nucleoside diphosphate kinase</fullName>
        <ecNumber evidence="9">2.7.4.6</ecNumber>
    </recommendedName>
</protein>
<feature type="binding site" evidence="7">
    <location>
        <position position="85"/>
    </location>
    <ligand>
        <name>ATP</name>
        <dbReference type="ChEBI" id="CHEBI:30616"/>
    </ligand>
</feature>
<feature type="active site" description="Pros-phosphohistidine intermediate" evidence="7">
    <location>
        <position position="109"/>
    </location>
</feature>
<dbReference type="CDD" id="cd04413">
    <property type="entry name" value="NDPk_I"/>
    <property type="match status" value="1"/>
</dbReference>
<accession>A0AA88XU39</accession>
<dbReference type="InterPro" id="IPR001564">
    <property type="entry name" value="Nucleoside_diP_kinase"/>
</dbReference>
<dbReference type="SUPFAM" id="SSF54919">
    <property type="entry name" value="Nucleoside diphosphate kinase, NDK"/>
    <property type="match status" value="1"/>
</dbReference>
<dbReference type="EMBL" id="VSWD01000010">
    <property type="protein sequence ID" value="KAK3091910.1"/>
    <property type="molecule type" value="Genomic_DNA"/>
</dbReference>
<comment type="similarity">
    <text evidence="2 7 8">Belongs to the NDK family.</text>
</comment>
<feature type="binding site" evidence="7">
    <location>
        <position position="96"/>
    </location>
    <ligand>
        <name>ATP</name>
        <dbReference type="ChEBI" id="CHEBI:30616"/>
    </ligand>
</feature>
<dbReference type="NCBIfam" id="NF001908">
    <property type="entry name" value="PRK00668.1"/>
    <property type="match status" value="1"/>
</dbReference>
<keyword evidence="6 9" id="KW-0067">ATP-binding</keyword>
<evidence type="ECO:0000256" key="6">
    <source>
        <dbReference type="ARBA" id="ARBA00022840"/>
    </source>
</evidence>
<evidence type="ECO:0000256" key="3">
    <source>
        <dbReference type="ARBA" id="ARBA00022679"/>
    </source>
</evidence>
<evidence type="ECO:0000313" key="12">
    <source>
        <dbReference type="EMBL" id="KAK3091910.1"/>
    </source>
</evidence>
<evidence type="ECO:0000256" key="8">
    <source>
        <dbReference type="RuleBase" id="RU004011"/>
    </source>
</evidence>
<evidence type="ECO:0000256" key="7">
    <source>
        <dbReference type="PROSITE-ProRule" id="PRU00706"/>
    </source>
</evidence>
<keyword evidence="4 9" id="KW-0547">Nucleotide-binding</keyword>
<keyword evidence="10" id="KW-0472">Membrane</keyword>
<feature type="domain" description="Nucleoside diphosphate kinase-like" evidence="11">
    <location>
        <begin position="1"/>
        <end position="132"/>
    </location>
</feature>
<gene>
    <name evidence="12" type="ORF">FSP39_023617</name>
</gene>
<dbReference type="AlphaFoldDB" id="A0AA88XU39"/>
<dbReference type="PROSITE" id="PS51374">
    <property type="entry name" value="NDPK_LIKE"/>
    <property type="match status" value="1"/>
</dbReference>
<feature type="binding site" evidence="7">
    <location>
        <position position="3"/>
    </location>
    <ligand>
        <name>ATP</name>
        <dbReference type="ChEBI" id="CHEBI:30616"/>
    </ligand>
</feature>
<reference evidence="12" key="1">
    <citation type="submission" date="2019-08" db="EMBL/GenBank/DDBJ databases">
        <title>The improved chromosome-level genome for the pearl oyster Pinctada fucata martensii using PacBio sequencing and Hi-C.</title>
        <authorList>
            <person name="Zheng Z."/>
        </authorList>
    </citation>
    <scope>NUCLEOTIDE SEQUENCE</scope>
    <source>
        <strain evidence="12">ZZ-2019</strain>
        <tissue evidence="12">Adductor muscle</tissue>
    </source>
</reference>
<dbReference type="GO" id="GO:0006183">
    <property type="term" value="P:GTP biosynthetic process"/>
    <property type="evidence" value="ECO:0007669"/>
    <property type="project" value="InterPro"/>
</dbReference>
<feature type="binding site" evidence="7">
    <location>
        <position position="79"/>
    </location>
    <ligand>
        <name>ATP</name>
        <dbReference type="ChEBI" id="CHEBI:30616"/>
    </ligand>
</feature>
<feature type="transmembrane region" description="Helical" evidence="10">
    <location>
        <begin position="51"/>
        <end position="69"/>
    </location>
</feature>
<feature type="binding site" evidence="7">
    <location>
        <position position="106"/>
    </location>
    <ligand>
        <name>ATP</name>
        <dbReference type="ChEBI" id="CHEBI:30616"/>
    </ligand>
</feature>
<dbReference type="InterPro" id="IPR034907">
    <property type="entry name" value="NDK-like_dom"/>
</dbReference>
<comment type="caution">
    <text evidence="12">The sequence shown here is derived from an EMBL/GenBank/DDBJ whole genome shotgun (WGS) entry which is preliminary data.</text>
</comment>
<feature type="binding site" evidence="7">
    <location>
        <position position="51"/>
    </location>
    <ligand>
        <name>ATP</name>
        <dbReference type="ChEBI" id="CHEBI:30616"/>
    </ligand>
</feature>
<comment type="catalytic activity">
    <reaction evidence="9">
        <text>a 2'-deoxyribonucleoside 5'-diphosphate + ATP = a 2'-deoxyribonucleoside 5'-triphosphate + ADP</text>
        <dbReference type="Rhea" id="RHEA:44640"/>
        <dbReference type="ChEBI" id="CHEBI:30616"/>
        <dbReference type="ChEBI" id="CHEBI:61560"/>
        <dbReference type="ChEBI" id="CHEBI:73316"/>
        <dbReference type="ChEBI" id="CHEBI:456216"/>
        <dbReference type="EC" id="2.7.4.6"/>
    </reaction>
</comment>
<organism evidence="12 13">
    <name type="scientific">Pinctada imbricata</name>
    <name type="common">Atlantic pearl-oyster</name>
    <name type="synonym">Pinctada martensii</name>
    <dbReference type="NCBI Taxonomy" id="66713"/>
    <lineage>
        <taxon>Eukaryota</taxon>
        <taxon>Metazoa</taxon>
        <taxon>Spiralia</taxon>
        <taxon>Lophotrochozoa</taxon>
        <taxon>Mollusca</taxon>
        <taxon>Bivalvia</taxon>
        <taxon>Autobranchia</taxon>
        <taxon>Pteriomorphia</taxon>
        <taxon>Pterioida</taxon>
        <taxon>Pterioidea</taxon>
        <taxon>Pteriidae</taxon>
        <taxon>Pinctada</taxon>
    </lineage>
</organism>
<dbReference type="Pfam" id="PF00334">
    <property type="entry name" value="NDK"/>
    <property type="match status" value="1"/>
</dbReference>
<dbReference type="Proteomes" id="UP001186944">
    <property type="component" value="Unassembled WGS sequence"/>
</dbReference>
<dbReference type="InterPro" id="IPR036850">
    <property type="entry name" value="NDK-like_dom_sf"/>
</dbReference>
<evidence type="ECO:0000256" key="2">
    <source>
        <dbReference type="ARBA" id="ARBA00008142"/>
    </source>
</evidence>
<name>A0AA88XU39_PINIB</name>
<dbReference type="GO" id="GO:0006241">
    <property type="term" value="P:CTP biosynthetic process"/>
    <property type="evidence" value="ECO:0007669"/>
    <property type="project" value="InterPro"/>
</dbReference>